<evidence type="ECO:0000259" key="1">
    <source>
        <dbReference type="PROSITE" id="PS50011"/>
    </source>
</evidence>
<dbReference type="InterPro" id="IPR011009">
    <property type="entry name" value="Kinase-like_dom_sf"/>
</dbReference>
<gene>
    <name evidence="2" type="ORF">AJ79_05082</name>
</gene>
<organism evidence="2 3">
    <name type="scientific">Helicocarpus griseus UAMH5409</name>
    <dbReference type="NCBI Taxonomy" id="1447875"/>
    <lineage>
        <taxon>Eukaryota</taxon>
        <taxon>Fungi</taxon>
        <taxon>Dikarya</taxon>
        <taxon>Ascomycota</taxon>
        <taxon>Pezizomycotina</taxon>
        <taxon>Eurotiomycetes</taxon>
        <taxon>Eurotiomycetidae</taxon>
        <taxon>Onygenales</taxon>
        <taxon>Ajellomycetaceae</taxon>
        <taxon>Helicocarpus</taxon>
    </lineage>
</organism>
<dbReference type="GO" id="GO:0004672">
    <property type="term" value="F:protein kinase activity"/>
    <property type="evidence" value="ECO:0007669"/>
    <property type="project" value="InterPro"/>
</dbReference>
<sequence length="200" mass="23686">MDRYYTHEARAYDVLSELQRKQIPIFYGAYTLDIPVNSSEARTVRLILIEYIPGVSMQQVNPKDFSQHDRQEIMKSVIDFESLVYERDILLQDLSPRNVMMAEKSYADPERSLVFIDFDSALFNRGKYEREPIIDNKNLLLGQWISPLLRWKNRSMALQFTLWIDWDLQRWVEAEYAHTASTITPEMRESYCRRTNTASS</sequence>
<dbReference type="Gene3D" id="1.10.510.10">
    <property type="entry name" value="Transferase(Phosphotransferase) domain 1"/>
    <property type="match status" value="1"/>
</dbReference>
<protein>
    <recommendedName>
        <fullName evidence="1">Protein kinase domain-containing protein</fullName>
    </recommendedName>
</protein>
<evidence type="ECO:0000313" key="2">
    <source>
        <dbReference type="EMBL" id="PGH11040.1"/>
    </source>
</evidence>
<proteinExistence type="predicted"/>
<feature type="domain" description="Protein kinase" evidence="1">
    <location>
        <begin position="1"/>
        <end position="200"/>
    </location>
</feature>
<reference evidence="2 3" key="1">
    <citation type="submission" date="2017-10" db="EMBL/GenBank/DDBJ databases">
        <title>Comparative genomics in systemic dimorphic fungi from Ajellomycetaceae.</title>
        <authorList>
            <person name="Munoz J.F."/>
            <person name="Mcewen J.G."/>
            <person name="Clay O.K."/>
            <person name="Cuomo C.A."/>
        </authorList>
    </citation>
    <scope>NUCLEOTIDE SEQUENCE [LARGE SCALE GENOMIC DNA]</scope>
    <source>
        <strain evidence="2 3">UAMH5409</strain>
    </source>
</reference>
<dbReference type="Proteomes" id="UP000223968">
    <property type="component" value="Unassembled WGS sequence"/>
</dbReference>
<dbReference type="AlphaFoldDB" id="A0A2B7XQ02"/>
<evidence type="ECO:0000313" key="3">
    <source>
        <dbReference type="Proteomes" id="UP000223968"/>
    </source>
</evidence>
<comment type="caution">
    <text evidence="2">The sequence shown here is derived from an EMBL/GenBank/DDBJ whole genome shotgun (WGS) entry which is preliminary data.</text>
</comment>
<dbReference type="SUPFAM" id="SSF56112">
    <property type="entry name" value="Protein kinase-like (PK-like)"/>
    <property type="match status" value="1"/>
</dbReference>
<dbReference type="OrthoDB" id="4267316at2759"/>
<keyword evidence="3" id="KW-1185">Reference proteome</keyword>
<dbReference type="EMBL" id="PDNB01000078">
    <property type="protein sequence ID" value="PGH11040.1"/>
    <property type="molecule type" value="Genomic_DNA"/>
</dbReference>
<accession>A0A2B7XQ02</accession>
<name>A0A2B7XQ02_9EURO</name>
<dbReference type="PROSITE" id="PS50011">
    <property type="entry name" value="PROTEIN_KINASE_DOM"/>
    <property type="match status" value="1"/>
</dbReference>
<dbReference type="GO" id="GO:0005524">
    <property type="term" value="F:ATP binding"/>
    <property type="evidence" value="ECO:0007669"/>
    <property type="project" value="InterPro"/>
</dbReference>
<dbReference type="InterPro" id="IPR000719">
    <property type="entry name" value="Prot_kinase_dom"/>
</dbReference>